<comment type="caution">
    <text evidence="5">The sequence shown here is derived from an EMBL/GenBank/DDBJ whole genome shotgun (WGS) entry which is preliminary data.</text>
</comment>
<dbReference type="InterPro" id="IPR027788">
    <property type="entry name" value="Alpha/beta-hydrolase_N_dom"/>
</dbReference>
<dbReference type="InterPro" id="IPR012037">
    <property type="entry name" value="Alpha/beta-hydrolase_fam"/>
</dbReference>
<protein>
    <submittedName>
        <fullName evidence="5">Putative membrane protein</fullName>
    </submittedName>
</protein>
<feature type="transmembrane region" description="Helical" evidence="2">
    <location>
        <begin position="7"/>
        <end position="28"/>
    </location>
</feature>
<feature type="compositionally biased region" description="Polar residues" evidence="1">
    <location>
        <begin position="207"/>
        <end position="222"/>
    </location>
</feature>
<organism evidence="5 6">
    <name type="scientific">Hoyosella altamirensis</name>
    <dbReference type="NCBI Taxonomy" id="616997"/>
    <lineage>
        <taxon>Bacteria</taxon>
        <taxon>Bacillati</taxon>
        <taxon>Actinomycetota</taxon>
        <taxon>Actinomycetes</taxon>
        <taxon>Mycobacteriales</taxon>
        <taxon>Hoyosellaceae</taxon>
        <taxon>Hoyosella</taxon>
    </lineage>
</organism>
<proteinExistence type="predicted"/>
<name>A0A839RK28_9ACTN</name>
<dbReference type="Proteomes" id="UP000567922">
    <property type="component" value="Unassembled WGS sequence"/>
</dbReference>
<sequence length="554" mass="60611">MTHRQRLLLWARTFHPVGLAVALVFYVWSMSPSLLPRPWFLQAVATAISLAIGYGLGCLAAWIVRKCGLQPQWSDRVRHMGWVLLGVSALIFIPAFAILGSWWQESIRDIVGVPREGRPVYTVLLIAAFALGLLLVMLGRLIRRATRVLAHWLGRYVPVPVARLAAVVVVVVVGVLVIDGTVQRGVLGVAERSAAVADESTAPEVVQPNQPERSGSPSSLQQWDTLGREGRTFVAGGPRAQDITDVTGRPAMTPIRVYAGRLSADGVDETAKLVVEELDRTGGFDRSVLAVATTTGRGWVNANVASSLEYLTHGDSAIASMQYSFLPSALSFVADRETPQLAGRALFEAVYERWLELPEDDRPKLVVFGESLGSFGGQAAFSGGYDMMARTDGALWVGTPNFSEQWGEITASRDAGSPEVLPVIAGGEHIRFASDPDDLNGAHLRSEWKAPRIVYWQHASDPIVWWSFDLVLNRPDWLREPLSPRLEPGVRWIPFVTFWQVTLDMVFSVDVPSGHGHTHGPEATDLWANILGEAPDGTQWTPEEIAEIRDALAG</sequence>
<dbReference type="AlphaFoldDB" id="A0A839RK28"/>
<feature type="domain" description="Alpha/beta-hydrolase catalytic" evidence="3">
    <location>
        <begin position="255"/>
        <end position="547"/>
    </location>
</feature>
<feature type="transmembrane region" description="Helical" evidence="2">
    <location>
        <begin position="161"/>
        <end position="178"/>
    </location>
</feature>
<keyword evidence="2" id="KW-0472">Membrane</keyword>
<evidence type="ECO:0000259" key="4">
    <source>
        <dbReference type="Pfam" id="PF15420"/>
    </source>
</evidence>
<feature type="transmembrane region" description="Helical" evidence="2">
    <location>
        <begin position="82"/>
        <end position="103"/>
    </location>
</feature>
<accession>A0A839RK28</accession>
<feature type="transmembrane region" description="Helical" evidence="2">
    <location>
        <begin position="123"/>
        <end position="141"/>
    </location>
</feature>
<feature type="region of interest" description="Disordered" evidence="1">
    <location>
        <begin position="200"/>
        <end position="222"/>
    </location>
</feature>
<keyword evidence="2" id="KW-1133">Transmembrane helix</keyword>
<dbReference type="EMBL" id="JACHWS010000001">
    <property type="protein sequence ID" value="MBB3036351.1"/>
    <property type="molecule type" value="Genomic_DNA"/>
</dbReference>
<feature type="transmembrane region" description="Helical" evidence="2">
    <location>
        <begin position="40"/>
        <end position="62"/>
    </location>
</feature>
<reference evidence="5 6" key="1">
    <citation type="submission" date="2020-08" db="EMBL/GenBank/DDBJ databases">
        <title>Sequencing the genomes of 1000 actinobacteria strains.</title>
        <authorList>
            <person name="Klenk H.-P."/>
        </authorList>
    </citation>
    <scope>NUCLEOTIDE SEQUENCE [LARGE SCALE GENOMIC DNA]</scope>
    <source>
        <strain evidence="5 6">DSM 45258</strain>
    </source>
</reference>
<evidence type="ECO:0000259" key="3">
    <source>
        <dbReference type="Pfam" id="PF10081"/>
    </source>
</evidence>
<keyword evidence="6" id="KW-1185">Reference proteome</keyword>
<feature type="domain" description="Alpha/beta-hydrolase N-terminal" evidence="4">
    <location>
        <begin position="30"/>
        <end position="238"/>
    </location>
</feature>
<keyword evidence="2" id="KW-0812">Transmembrane</keyword>
<dbReference type="InterPro" id="IPR027787">
    <property type="entry name" value="Alpha/beta-hydrolase_catalytic"/>
</dbReference>
<evidence type="ECO:0000256" key="2">
    <source>
        <dbReference type="SAM" id="Phobius"/>
    </source>
</evidence>
<dbReference type="Pfam" id="PF10081">
    <property type="entry name" value="Abhydrolase_9"/>
    <property type="match status" value="1"/>
</dbReference>
<evidence type="ECO:0000256" key="1">
    <source>
        <dbReference type="SAM" id="MobiDB-lite"/>
    </source>
</evidence>
<gene>
    <name evidence="5" type="ORF">FHU29_000785</name>
</gene>
<dbReference type="PIRSF" id="PIRSF007542">
    <property type="entry name" value="UCP007542"/>
    <property type="match status" value="1"/>
</dbReference>
<dbReference type="Pfam" id="PF15420">
    <property type="entry name" value="Abhydrolase_9_N"/>
    <property type="match status" value="1"/>
</dbReference>
<evidence type="ECO:0000313" key="6">
    <source>
        <dbReference type="Proteomes" id="UP000567922"/>
    </source>
</evidence>
<dbReference type="RefSeq" id="WP_183377466.1">
    <property type="nucleotide sequence ID" value="NZ_BDDI01000007.1"/>
</dbReference>
<evidence type="ECO:0000313" key="5">
    <source>
        <dbReference type="EMBL" id="MBB3036351.1"/>
    </source>
</evidence>